<feature type="compositionally biased region" description="Low complexity" evidence="5">
    <location>
        <begin position="33"/>
        <end position="42"/>
    </location>
</feature>
<keyword evidence="3" id="KW-0804">Transcription</keyword>
<dbReference type="InterPro" id="IPR050109">
    <property type="entry name" value="HTH-type_TetR-like_transc_reg"/>
</dbReference>
<evidence type="ECO:0000256" key="5">
    <source>
        <dbReference type="SAM" id="MobiDB-lite"/>
    </source>
</evidence>
<feature type="DNA-binding region" description="H-T-H motif" evidence="4">
    <location>
        <begin position="68"/>
        <end position="87"/>
    </location>
</feature>
<evidence type="ECO:0000256" key="1">
    <source>
        <dbReference type="ARBA" id="ARBA00023015"/>
    </source>
</evidence>
<dbReference type="Proteomes" id="UP000279275">
    <property type="component" value="Unassembled WGS sequence"/>
</dbReference>
<keyword evidence="2 4" id="KW-0238">DNA-binding</keyword>
<accession>A0A3M2KWG0</accession>
<organism evidence="7 8">
    <name type="scientific">Nocardia stercoris</name>
    <dbReference type="NCBI Taxonomy" id="2483361"/>
    <lineage>
        <taxon>Bacteria</taxon>
        <taxon>Bacillati</taxon>
        <taxon>Actinomycetota</taxon>
        <taxon>Actinomycetes</taxon>
        <taxon>Mycobacteriales</taxon>
        <taxon>Nocardiaceae</taxon>
        <taxon>Nocardia</taxon>
    </lineage>
</organism>
<comment type="caution">
    <text evidence="7">The sequence shown here is derived from an EMBL/GenBank/DDBJ whole genome shotgun (WGS) entry which is preliminary data.</text>
</comment>
<dbReference type="InterPro" id="IPR036271">
    <property type="entry name" value="Tet_transcr_reg_TetR-rel_C_sf"/>
</dbReference>
<evidence type="ECO:0000313" key="8">
    <source>
        <dbReference type="Proteomes" id="UP000279275"/>
    </source>
</evidence>
<sequence length="264" mass="28467">MSTPPVRRPTHRPAGVRAAGKLLKNVGDGGKSGAKSMAAGRSNPQVLSRDDVVRGAVRVIGRDGPHATMSAIAAEVGIAKPRLYRMFEDKSDLDRAVAEWLLDEIYRAVAPDLSLMMRPRRDTVHRFLAAGAEVILAHPNVFRFIAITQSVSTGESAARPLDIGRRMSADLADHCRTIFAAVGLDTSGIDHLARGVVGFVVSVIDLWLDSPGPFDPADTRAAVDRTTDSVCDLLDGFLRRKGVVSDPDRPIVETLAEISQMTRP</sequence>
<evidence type="ECO:0000313" key="7">
    <source>
        <dbReference type="EMBL" id="RMI29927.1"/>
    </source>
</evidence>
<keyword evidence="1" id="KW-0805">Transcription regulation</keyword>
<dbReference type="EMBL" id="RFFH01000012">
    <property type="protein sequence ID" value="RMI29927.1"/>
    <property type="molecule type" value="Genomic_DNA"/>
</dbReference>
<dbReference type="RefSeq" id="WP_122190441.1">
    <property type="nucleotide sequence ID" value="NZ_RFFH01000012.1"/>
</dbReference>
<gene>
    <name evidence="7" type="ORF">EBN03_24370</name>
</gene>
<feature type="region of interest" description="Disordered" evidence="5">
    <location>
        <begin position="23"/>
        <end position="44"/>
    </location>
</feature>
<dbReference type="PANTHER" id="PTHR30055:SF234">
    <property type="entry name" value="HTH-TYPE TRANSCRIPTIONAL REGULATOR BETI"/>
    <property type="match status" value="1"/>
</dbReference>
<dbReference type="Gene3D" id="1.10.357.10">
    <property type="entry name" value="Tetracycline Repressor, domain 2"/>
    <property type="match status" value="1"/>
</dbReference>
<dbReference type="SUPFAM" id="SSF48498">
    <property type="entry name" value="Tetracyclin repressor-like, C-terminal domain"/>
    <property type="match status" value="1"/>
</dbReference>
<dbReference type="Pfam" id="PF00440">
    <property type="entry name" value="TetR_N"/>
    <property type="match status" value="1"/>
</dbReference>
<dbReference type="OrthoDB" id="4542604at2"/>
<dbReference type="PROSITE" id="PS50977">
    <property type="entry name" value="HTH_TETR_2"/>
    <property type="match status" value="1"/>
</dbReference>
<dbReference type="GO" id="GO:0003700">
    <property type="term" value="F:DNA-binding transcription factor activity"/>
    <property type="evidence" value="ECO:0007669"/>
    <property type="project" value="TreeGrafter"/>
</dbReference>
<evidence type="ECO:0000256" key="3">
    <source>
        <dbReference type="ARBA" id="ARBA00023163"/>
    </source>
</evidence>
<dbReference type="PANTHER" id="PTHR30055">
    <property type="entry name" value="HTH-TYPE TRANSCRIPTIONAL REGULATOR RUTR"/>
    <property type="match status" value="1"/>
</dbReference>
<evidence type="ECO:0000259" key="6">
    <source>
        <dbReference type="PROSITE" id="PS50977"/>
    </source>
</evidence>
<name>A0A3M2KWG0_9NOCA</name>
<dbReference type="GO" id="GO:0000976">
    <property type="term" value="F:transcription cis-regulatory region binding"/>
    <property type="evidence" value="ECO:0007669"/>
    <property type="project" value="TreeGrafter"/>
</dbReference>
<reference evidence="7 8" key="1">
    <citation type="submission" date="2018-10" db="EMBL/GenBank/DDBJ databases">
        <title>Isolation from cow dung.</title>
        <authorList>
            <person name="Ling L."/>
        </authorList>
    </citation>
    <scope>NUCLEOTIDE SEQUENCE [LARGE SCALE GENOMIC DNA]</scope>
    <source>
        <strain evidence="7 8">NEAU-LL90</strain>
    </source>
</reference>
<dbReference type="InterPro" id="IPR009057">
    <property type="entry name" value="Homeodomain-like_sf"/>
</dbReference>
<dbReference type="SUPFAM" id="SSF46689">
    <property type="entry name" value="Homeodomain-like"/>
    <property type="match status" value="1"/>
</dbReference>
<proteinExistence type="predicted"/>
<dbReference type="InterPro" id="IPR001647">
    <property type="entry name" value="HTH_TetR"/>
</dbReference>
<feature type="domain" description="HTH tetR-type" evidence="6">
    <location>
        <begin position="46"/>
        <end position="105"/>
    </location>
</feature>
<evidence type="ECO:0000256" key="4">
    <source>
        <dbReference type="PROSITE-ProRule" id="PRU00335"/>
    </source>
</evidence>
<dbReference type="AlphaFoldDB" id="A0A3M2KWG0"/>
<protein>
    <submittedName>
        <fullName evidence="7">TetR/AcrR family transcriptional regulator</fullName>
    </submittedName>
</protein>
<evidence type="ECO:0000256" key="2">
    <source>
        <dbReference type="ARBA" id="ARBA00023125"/>
    </source>
</evidence>
<keyword evidence="8" id="KW-1185">Reference proteome</keyword>